<dbReference type="EMBL" id="BDGG01000010">
    <property type="protein sequence ID" value="GAV03689.1"/>
    <property type="molecule type" value="Genomic_DNA"/>
</dbReference>
<accession>A0A1D1VYL2</accession>
<proteinExistence type="predicted"/>
<name>A0A1D1VYL2_RAMVA</name>
<keyword evidence="2" id="KW-1185">Reference proteome</keyword>
<organism evidence="1 2">
    <name type="scientific">Ramazzottius varieornatus</name>
    <name type="common">Water bear</name>
    <name type="synonym">Tardigrade</name>
    <dbReference type="NCBI Taxonomy" id="947166"/>
    <lineage>
        <taxon>Eukaryota</taxon>
        <taxon>Metazoa</taxon>
        <taxon>Ecdysozoa</taxon>
        <taxon>Tardigrada</taxon>
        <taxon>Eutardigrada</taxon>
        <taxon>Parachela</taxon>
        <taxon>Hypsibioidea</taxon>
        <taxon>Ramazzottiidae</taxon>
        <taxon>Ramazzottius</taxon>
    </lineage>
</organism>
<evidence type="ECO:0000313" key="1">
    <source>
        <dbReference type="EMBL" id="GAV03689.1"/>
    </source>
</evidence>
<protein>
    <recommendedName>
        <fullName evidence="3">G-protein coupled receptors family 1 profile domain-containing protein</fullName>
    </recommendedName>
</protein>
<reference evidence="1 2" key="1">
    <citation type="journal article" date="2016" name="Nat. Commun.">
        <title>Extremotolerant tardigrade genome and improved radiotolerance of human cultured cells by tardigrade-unique protein.</title>
        <authorList>
            <person name="Hashimoto T."/>
            <person name="Horikawa D.D."/>
            <person name="Saito Y."/>
            <person name="Kuwahara H."/>
            <person name="Kozuka-Hata H."/>
            <person name="Shin-I T."/>
            <person name="Minakuchi Y."/>
            <person name="Ohishi K."/>
            <person name="Motoyama A."/>
            <person name="Aizu T."/>
            <person name="Enomoto A."/>
            <person name="Kondo K."/>
            <person name="Tanaka S."/>
            <person name="Hara Y."/>
            <person name="Koshikawa S."/>
            <person name="Sagara H."/>
            <person name="Miura T."/>
            <person name="Yokobori S."/>
            <person name="Miyagawa K."/>
            <person name="Suzuki Y."/>
            <person name="Kubo T."/>
            <person name="Oyama M."/>
            <person name="Kohara Y."/>
            <person name="Fujiyama A."/>
            <person name="Arakawa K."/>
            <person name="Katayama T."/>
            <person name="Toyoda A."/>
            <person name="Kunieda T."/>
        </authorList>
    </citation>
    <scope>NUCLEOTIDE SEQUENCE [LARGE SCALE GENOMIC DNA]</scope>
    <source>
        <strain evidence="1 2">YOKOZUNA-1</strain>
    </source>
</reference>
<dbReference type="AlphaFoldDB" id="A0A1D1VYL2"/>
<dbReference type="Proteomes" id="UP000186922">
    <property type="component" value="Unassembled WGS sequence"/>
</dbReference>
<evidence type="ECO:0008006" key="3">
    <source>
        <dbReference type="Google" id="ProtNLM"/>
    </source>
</evidence>
<evidence type="ECO:0000313" key="2">
    <source>
        <dbReference type="Proteomes" id="UP000186922"/>
    </source>
</evidence>
<comment type="caution">
    <text evidence="1">The sequence shown here is derived from an EMBL/GenBank/DDBJ whole genome shotgun (WGS) entry which is preliminary data.</text>
</comment>
<sequence length="68" mass="7843">MTLSVIVCLIPNEIYYTILIFTDTDFSGFFAIADILEWLTIVTDPMLGVLGNTELRNMALDFIRRFHK</sequence>
<gene>
    <name evidence="1" type="primary">RvY_14079-1</name>
    <name evidence="1" type="synonym">RvY_14079.1</name>
    <name evidence="1" type="ORF">RvY_14079</name>
</gene>